<dbReference type="EMBL" id="AEWV01000022">
    <property type="protein sequence ID" value="EGC17122.1"/>
    <property type="molecule type" value="Genomic_DNA"/>
</dbReference>
<sequence length="306" mass="33290">MTEILQTAKPSLLKIHKENNMNLAITGASGNIGGMVARHLNTRGLPLILPLRNPAKAPDLPNCEARQFAYGDLELAKQALNGVDVLFMVSAAESPTREQEHLTLVQAASEAGVKHIVYLSFAQAALDSTFTLARTHAVTENAIRQTNMRHTFLRDNFYSEMMATIANADGIIAGPADDGRVACVSQRDVAQAAANVIADIAYGHHRHDNQTYTLTGPQSLSFAEIAAVLTEITGKPHRYHNDTLEEAFASRKSAYPDTPDWQIEAWVSTYTAIAKGELAAVSDDLPQLLGRAPLNFEDVVRAQYAK</sequence>
<dbReference type="Gene3D" id="3.90.25.10">
    <property type="entry name" value="UDP-galactose 4-epimerase, domain 1"/>
    <property type="match status" value="1"/>
</dbReference>
<dbReference type="CDD" id="cd05269">
    <property type="entry name" value="TMR_SDR_a"/>
    <property type="match status" value="1"/>
</dbReference>
<protein>
    <submittedName>
        <fullName evidence="2">NmrA family protein</fullName>
    </submittedName>
</protein>
<dbReference type="Gene3D" id="3.40.50.720">
    <property type="entry name" value="NAD(P)-binding Rossmann-like Domain"/>
    <property type="match status" value="1"/>
</dbReference>
<dbReference type="SUPFAM" id="SSF51735">
    <property type="entry name" value="NAD(P)-binding Rossmann-fold domains"/>
    <property type="match status" value="1"/>
</dbReference>
<organism evidence="2 3">
    <name type="scientific">Kingella denitrificans ATCC 33394</name>
    <dbReference type="NCBI Taxonomy" id="888741"/>
    <lineage>
        <taxon>Bacteria</taxon>
        <taxon>Pseudomonadati</taxon>
        <taxon>Pseudomonadota</taxon>
        <taxon>Betaproteobacteria</taxon>
        <taxon>Neisseriales</taxon>
        <taxon>Neisseriaceae</taxon>
        <taxon>Kingella</taxon>
    </lineage>
</organism>
<dbReference type="InterPro" id="IPR052718">
    <property type="entry name" value="NmrA-type_oxidoreductase"/>
</dbReference>
<dbReference type="Pfam" id="PF13460">
    <property type="entry name" value="NAD_binding_10"/>
    <property type="match status" value="1"/>
</dbReference>
<gene>
    <name evidence="2" type="ORF">HMPREF9098_1377</name>
</gene>
<name>F0EZU3_9NEIS</name>
<dbReference type="Proteomes" id="UP000004088">
    <property type="component" value="Unassembled WGS sequence"/>
</dbReference>
<evidence type="ECO:0000313" key="3">
    <source>
        <dbReference type="Proteomes" id="UP000004088"/>
    </source>
</evidence>
<dbReference type="STRING" id="888741.HMPREF9098_1377"/>
<proteinExistence type="predicted"/>
<keyword evidence="3" id="KW-1185">Reference proteome</keyword>
<dbReference type="HOGENOM" id="CLU_007383_10_4_4"/>
<dbReference type="PANTHER" id="PTHR47129:SF1">
    <property type="entry name" value="NMRA-LIKE DOMAIN-CONTAINING PROTEIN"/>
    <property type="match status" value="1"/>
</dbReference>
<dbReference type="InterPro" id="IPR016040">
    <property type="entry name" value="NAD(P)-bd_dom"/>
</dbReference>
<comment type="caution">
    <text evidence="2">The sequence shown here is derived from an EMBL/GenBank/DDBJ whole genome shotgun (WGS) entry which is preliminary data.</text>
</comment>
<dbReference type="AlphaFoldDB" id="F0EZU3"/>
<dbReference type="PANTHER" id="PTHR47129">
    <property type="entry name" value="QUINONE OXIDOREDUCTASE 2"/>
    <property type="match status" value="1"/>
</dbReference>
<accession>F0EZU3</accession>
<evidence type="ECO:0000259" key="1">
    <source>
        <dbReference type="Pfam" id="PF13460"/>
    </source>
</evidence>
<evidence type="ECO:0000313" key="2">
    <source>
        <dbReference type="EMBL" id="EGC17122.1"/>
    </source>
</evidence>
<reference evidence="2 3" key="1">
    <citation type="submission" date="2011-01" db="EMBL/GenBank/DDBJ databases">
        <authorList>
            <person name="Muzny D."/>
            <person name="Qin X."/>
            <person name="Deng J."/>
            <person name="Jiang H."/>
            <person name="Liu Y."/>
            <person name="Qu J."/>
            <person name="Song X.-Z."/>
            <person name="Zhang L."/>
            <person name="Thornton R."/>
            <person name="Coyle M."/>
            <person name="Francisco L."/>
            <person name="Jackson L."/>
            <person name="Javaid M."/>
            <person name="Korchina V."/>
            <person name="Kovar C."/>
            <person name="Mata R."/>
            <person name="Mathew T."/>
            <person name="Ngo R."/>
            <person name="Nguyen L."/>
            <person name="Nguyen N."/>
            <person name="Okwuonu G."/>
            <person name="Ongeri F."/>
            <person name="Pham C."/>
            <person name="Simmons D."/>
            <person name="Wilczek-Boney K."/>
            <person name="Hale W."/>
            <person name="Jakkamsetti A."/>
            <person name="Pham P."/>
            <person name="Ruth R."/>
            <person name="San Lucas F."/>
            <person name="Warren J."/>
            <person name="Zhang J."/>
            <person name="Zhao Z."/>
            <person name="Zhou C."/>
            <person name="Zhu D."/>
            <person name="Lee S."/>
            <person name="Bess C."/>
            <person name="Blankenburg K."/>
            <person name="Forbes L."/>
            <person name="Fu Q."/>
            <person name="Gubbala S."/>
            <person name="Hirani K."/>
            <person name="Jayaseelan J.C."/>
            <person name="Lara F."/>
            <person name="Munidasa M."/>
            <person name="Palculict T."/>
            <person name="Patil S."/>
            <person name="Pu L.-L."/>
            <person name="Saada N."/>
            <person name="Tang L."/>
            <person name="Weissenberger G."/>
            <person name="Zhu Y."/>
            <person name="Hemphill L."/>
            <person name="Shang Y."/>
            <person name="Youmans B."/>
            <person name="Ayvaz T."/>
            <person name="Ross M."/>
            <person name="Santibanez J."/>
            <person name="Aqrawi P."/>
            <person name="Gross S."/>
            <person name="Joshi V."/>
            <person name="Fowler G."/>
            <person name="Nazareth L."/>
            <person name="Reid J."/>
            <person name="Worley K."/>
            <person name="Petrosino J."/>
            <person name="Highlander S."/>
            <person name="Gibbs R."/>
        </authorList>
    </citation>
    <scope>NUCLEOTIDE SEQUENCE [LARGE SCALE GENOMIC DNA]</scope>
    <source>
        <strain evidence="2 3">ATCC 33394</strain>
    </source>
</reference>
<feature type="domain" description="NAD(P)-binding" evidence="1">
    <location>
        <begin position="27"/>
        <end position="199"/>
    </location>
</feature>
<dbReference type="InterPro" id="IPR036291">
    <property type="entry name" value="NAD(P)-bd_dom_sf"/>
</dbReference>